<dbReference type="SUPFAM" id="SSF55781">
    <property type="entry name" value="GAF domain-like"/>
    <property type="match status" value="1"/>
</dbReference>
<protein>
    <recommendedName>
        <fullName evidence="5">Heat-inducible transcription repressor HrcA</fullName>
    </recommendedName>
</protein>
<dbReference type="InterPro" id="IPR036390">
    <property type="entry name" value="WH_DNA-bd_sf"/>
</dbReference>
<keyword evidence="10" id="KW-1185">Reference proteome</keyword>
<dbReference type="Pfam" id="PF01628">
    <property type="entry name" value="HrcA"/>
    <property type="match status" value="1"/>
</dbReference>
<reference evidence="9 10" key="1">
    <citation type="submission" date="2010-04" db="EMBL/GenBank/DDBJ databases">
        <authorList>
            <person name="Qin X."/>
            <person name="Bachman B."/>
            <person name="Battles P."/>
            <person name="Bell A."/>
            <person name="Bess C."/>
            <person name="Bickham C."/>
            <person name="Chaboub L."/>
            <person name="Chen D."/>
            <person name="Coyle M."/>
            <person name="Deiros D.R."/>
            <person name="Dinh H."/>
            <person name="Forbes L."/>
            <person name="Fowler G."/>
            <person name="Francisco L."/>
            <person name="Fu Q."/>
            <person name="Gubbala S."/>
            <person name="Hale W."/>
            <person name="Han Y."/>
            <person name="Hemphill L."/>
            <person name="Highlander S.K."/>
            <person name="Hirani K."/>
            <person name="Hogues M."/>
            <person name="Jackson L."/>
            <person name="Jakkamsetti A."/>
            <person name="Javaid M."/>
            <person name="Jiang H."/>
            <person name="Korchina V."/>
            <person name="Kovar C."/>
            <person name="Lara F."/>
            <person name="Lee S."/>
            <person name="Mata R."/>
            <person name="Mathew T."/>
            <person name="Moen C."/>
            <person name="Morales K."/>
            <person name="Munidasa M."/>
            <person name="Nazareth L."/>
            <person name="Ngo R."/>
            <person name="Nguyen L."/>
            <person name="Okwuonu G."/>
            <person name="Ongeri F."/>
            <person name="Patil S."/>
            <person name="Petrosino J."/>
            <person name="Pham C."/>
            <person name="Pham P."/>
            <person name="Pu L.-L."/>
            <person name="Puazo M."/>
            <person name="Raj R."/>
            <person name="Reid J."/>
            <person name="Rouhana J."/>
            <person name="Saada N."/>
            <person name="Shang Y."/>
            <person name="Simmons D."/>
            <person name="Thornton R."/>
            <person name="Warren J."/>
            <person name="Weissenberger G."/>
            <person name="Zhang J."/>
            <person name="Zhang L."/>
            <person name="Zhou C."/>
            <person name="Zhu D."/>
            <person name="Muzny D."/>
            <person name="Worley K."/>
            <person name="Gibbs R."/>
        </authorList>
    </citation>
    <scope>NUCLEOTIDE SEQUENCE [LARGE SCALE GENOMIC DNA]</scope>
    <source>
        <strain evidence="9 10">ATCC 49957</strain>
    </source>
</reference>
<dbReference type="GO" id="GO:0045892">
    <property type="term" value="P:negative regulation of DNA-templated transcription"/>
    <property type="evidence" value="ECO:0007669"/>
    <property type="project" value="UniProtKB-UniRule"/>
</dbReference>
<evidence type="ECO:0000256" key="7">
    <source>
        <dbReference type="SAM" id="MobiDB-lite"/>
    </source>
</evidence>
<comment type="function">
    <text evidence="5">Negative regulator of class I heat shock genes (grpE-dnaK-dnaJ and groELS operons). Prevents heat-shock induction of these operons.</text>
</comment>
<keyword evidence="3 5" id="KW-0346">Stress response</keyword>
<dbReference type="Gene3D" id="3.30.450.40">
    <property type="match status" value="1"/>
</dbReference>
<keyword evidence="1 5" id="KW-0678">Repressor</keyword>
<keyword evidence="4 5" id="KW-0804">Transcription</keyword>
<evidence type="ECO:0000256" key="2">
    <source>
        <dbReference type="ARBA" id="ARBA00023015"/>
    </source>
</evidence>
<dbReference type="PANTHER" id="PTHR34824">
    <property type="entry name" value="HEAT-INDUCIBLE TRANSCRIPTION REPRESSOR HRCA"/>
    <property type="match status" value="1"/>
</dbReference>
<dbReference type="InterPro" id="IPR036388">
    <property type="entry name" value="WH-like_DNA-bd_sf"/>
</dbReference>
<dbReference type="InterPro" id="IPR002571">
    <property type="entry name" value="HrcA"/>
</dbReference>
<dbReference type="HAMAP" id="MF_00081">
    <property type="entry name" value="HrcA"/>
    <property type="match status" value="1"/>
</dbReference>
<dbReference type="PANTHER" id="PTHR34824:SF1">
    <property type="entry name" value="HEAT-INDUCIBLE TRANSCRIPTION REPRESSOR HRCA"/>
    <property type="match status" value="1"/>
</dbReference>
<keyword evidence="6" id="KW-0175">Coiled coil</keyword>
<feature type="region of interest" description="Disordered" evidence="7">
    <location>
        <begin position="1"/>
        <end position="39"/>
    </location>
</feature>
<feature type="coiled-coil region" evidence="6">
    <location>
        <begin position="279"/>
        <end position="309"/>
    </location>
</feature>
<dbReference type="InterPro" id="IPR029016">
    <property type="entry name" value="GAF-like_dom_sf"/>
</dbReference>
<evidence type="ECO:0000313" key="9">
    <source>
        <dbReference type="EMBL" id="EFH12184.1"/>
    </source>
</evidence>
<comment type="similarity">
    <text evidence="5">Belongs to the HrcA family.</text>
</comment>
<dbReference type="InterPro" id="IPR023120">
    <property type="entry name" value="WHTH_transcript_rep_HrcA_IDD"/>
</dbReference>
<evidence type="ECO:0000256" key="1">
    <source>
        <dbReference type="ARBA" id="ARBA00022491"/>
    </source>
</evidence>
<accession>D5RKH9</accession>
<dbReference type="NCBIfam" id="TIGR00331">
    <property type="entry name" value="hrcA"/>
    <property type="match status" value="1"/>
</dbReference>
<comment type="caution">
    <text evidence="9">The sequence shown here is derived from an EMBL/GenBank/DDBJ whole genome shotgun (WGS) entry which is preliminary data.</text>
</comment>
<evidence type="ECO:0000256" key="5">
    <source>
        <dbReference type="HAMAP-Rule" id="MF_00081"/>
    </source>
</evidence>
<gene>
    <name evidence="5 9" type="primary">hrcA</name>
    <name evidence="9" type="ORF">HMPREF0731_1589</name>
</gene>
<dbReference type="GO" id="GO:0003677">
    <property type="term" value="F:DNA binding"/>
    <property type="evidence" value="ECO:0007669"/>
    <property type="project" value="InterPro"/>
</dbReference>
<proteinExistence type="inferred from homology"/>
<dbReference type="HOGENOM" id="CLU_050019_0_0_5"/>
<feature type="domain" description="Heat-inducible transcription repressor HrcA C-terminal" evidence="8">
    <location>
        <begin position="142"/>
        <end position="363"/>
    </location>
</feature>
<dbReference type="PIRSF" id="PIRSF005485">
    <property type="entry name" value="HrcA"/>
    <property type="match status" value="1"/>
</dbReference>
<sequence length="378" mass="39803">MKGQRDLAREFGAKGAGGLGGGASPLFTGRPAGRSGLPGLDSRGAAILRQVVEMYVETGEPVGSRTLSRRLPLTLSPATIRNAMADLEEAGLLYAPHTSAGRLPTEQGLRLFVDGLLEFGDLSEEDREAIAIRCAAAGRSMEETLSEAGQMLSGLAGAAGLVVAPKTEAAIRHIEFVALSPGRALVVLVNAHGQVENRVIEVPAGLPPSAFTQASNFLNARLSGRTLEETRGVVAEEIQANRTALDALTQQMVEQGLATWAGGGGGSLILRGQARLLENVDQIARLQEIQALFERLEAQETMLRLLELAQRGQGVQIFIGAESGLFTSAGLSMVVAPFRDGQEQIVGAIGVIGPTRINYGRVIPVVDYTARVIGRLLG</sequence>
<dbReference type="InterPro" id="IPR021153">
    <property type="entry name" value="HrcA_C"/>
</dbReference>
<dbReference type="SUPFAM" id="SSF46785">
    <property type="entry name" value="Winged helix' DNA-binding domain"/>
    <property type="match status" value="1"/>
</dbReference>
<evidence type="ECO:0000259" key="8">
    <source>
        <dbReference type="Pfam" id="PF01628"/>
    </source>
</evidence>
<evidence type="ECO:0000256" key="6">
    <source>
        <dbReference type="SAM" id="Coils"/>
    </source>
</evidence>
<dbReference type="RefSeq" id="WP_007004813.1">
    <property type="nucleotide sequence ID" value="NZ_GG770780.1"/>
</dbReference>
<dbReference type="AlphaFoldDB" id="D5RKH9"/>
<dbReference type="Proteomes" id="UP000005324">
    <property type="component" value="Unassembled WGS sequence"/>
</dbReference>
<dbReference type="Gene3D" id="1.10.10.10">
    <property type="entry name" value="Winged helix-like DNA-binding domain superfamily/Winged helix DNA-binding domain"/>
    <property type="match status" value="1"/>
</dbReference>
<organism evidence="9 10">
    <name type="scientific">Pseudoroseomonas cervicalis ATCC 49957</name>
    <dbReference type="NCBI Taxonomy" id="525371"/>
    <lineage>
        <taxon>Bacteria</taxon>
        <taxon>Pseudomonadati</taxon>
        <taxon>Pseudomonadota</taxon>
        <taxon>Alphaproteobacteria</taxon>
        <taxon>Acetobacterales</taxon>
        <taxon>Roseomonadaceae</taxon>
        <taxon>Roseomonas</taxon>
    </lineage>
</organism>
<feature type="compositionally biased region" description="Gly residues" evidence="7">
    <location>
        <begin position="14"/>
        <end position="23"/>
    </location>
</feature>
<dbReference type="EMBL" id="ADVL01000267">
    <property type="protein sequence ID" value="EFH12184.1"/>
    <property type="molecule type" value="Genomic_DNA"/>
</dbReference>
<evidence type="ECO:0000313" key="10">
    <source>
        <dbReference type="Proteomes" id="UP000005324"/>
    </source>
</evidence>
<dbReference type="Gene3D" id="3.30.390.60">
    <property type="entry name" value="Heat-inducible transcription repressor hrca homolog, domain 3"/>
    <property type="match status" value="1"/>
</dbReference>
<evidence type="ECO:0000256" key="3">
    <source>
        <dbReference type="ARBA" id="ARBA00023016"/>
    </source>
</evidence>
<keyword evidence="2 5" id="KW-0805">Transcription regulation</keyword>
<evidence type="ECO:0000256" key="4">
    <source>
        <dbReference type="ARBA" id="ARBA00023163"/>
    </source>
</evidence>
<name>D5RKH9_9PROT</name>
<feature type="compositionally biased region" description="Basic and acidic residues" evidence="7">
    <location>
        <begin position="1"/>
        <end position="12"/>
    </location>
</feature>